<name>G0YQK6_9CAUD</name>
<organism evidence="1 2">
    <name type="scientific">Erwinia phage vB_EamP-S6</name>
    <dbReference type="NCBI Taxonomy" id="1051675"/>
    <lineage>
        <taxon>Viruses</taxon>
        <taxon>Duplodnaviria</taxon>
        <taxon>Heunggongvirae</taxon>
        <taxon>Uroviricota</taxon>
        <taxon>Caudoviricetes</taxon>
        <taxon>Schitoviridae</taxon>
        <taxon>Waedenswilvirus</taxon>
        <taxon>Waedenswilvirus S6</taxon>
    </lineage>
</organism>
<protein>
    <submittedName>
        <fullName evidence="1">Gp114</fullName>
    </submittedName>
</protein>
<proteinExistence type="predicted"/>
<keyword evidence="2" id="KW-1185">Reference proteome</keyword>
<accession>G0YQK6</accession>
<reference evidence="1 2" key="1">
    <citation type="journal article" date="2011" name="Appl. Environ. Microbiol.">
        <title>Novel Virulent and Broad-Host-Range Erwinia amylovora Bacteriophages Reveal a High Degree of Mosaicism and a Relationship to Enterobacteriaceae Phages.</title>
        <authorList>
            <person name="Born Y."/>
            <person name="Fieseler L."/>
            <person name="Marazzi J."/>
            <person name="Lurz R."/>
            <person name="Duffy B."/>
            <person name="Loessner M.J."/>
        </authorList>
    </citation>
    <scope>NUCLEOTIDE SEQUENCE [LARGE SCALE GENOMIC DNA]</scope>
</reference>
<dbReference type="KEGG" id="vg:14013802"/>
<dbReference type="GeneID" id="14013802"/>
<evidence type="ECO:0000313" key="2">
    <source>
        <dbReference type="Proteomes" id="UP000008893"/>
    </source>
</evidence>
<evidence type="ECO:0000313" key="1">
    <source>
        <dbReference type="EMBL" id="AEJ81633.1"/>
    </source>
</evidence>
<dbReference type="EMBL" id="HQ728266">
    <property type="protein sequence ID" value="AEJ81633.1"/>
    <property type="molecule type" value="Genomic_DNA"/>
</dbReference>
<sequence length="59" mass="7135">MTLCELLNQELPLETKRQSTLTGIFYWSHQELRRRTWQEVRGAKAILEHITNMPYYRPS</sequence>
<dbReference type="RefSeq" id="YP_007005850.1">
    <property type="nucleotide sequence ID" value="NC_019514.1"/>
</dbReference>
<dbReference type="Proteomes" id="UP000008893">
    <property type="component" value="Segment"/>
</dbReference>